<dbReference type="RefSeq" id="WP_161102993.1">
    <property type="nucleotide sequence ID" value="NZ_JBHLYI010000001.1"/>
</dbReference>
<dbReference type="Pfam" id="PF06259">
    <property type="entry name" value="Abhydrolase_8"/>
    <property type="match status" value="1"/>
</dbReference>
<dbReference type="InterPro" id="IPR029058">
    <property type="entry name" value="AB_hydrolase_fold"/>
</dbReference>
<dbReference type="InterPro" id="IPR010427">
    <property type="entry name" value="DUF1023"/>
</dbReference>
<dbReference type="Proteomes" id="UP000431901">
    <property type="component" value="Unassembled WGS sequence"/>
</dbReference>
<reference evidence="2 3" key="1">
    <citation type="submission" date="2019-12" db="EMBL/GenBank/DDBJ databases">
        <title>Nocardia macrotermitis sp. nov. and Nocardia aurantia sp. nov., isolated from the gut of the fungus growing-termite Macrotermes natalensis.</title>
        <authorList>
            <person name="Christine B."/>
            <person name="Rene B."/>
        </authorList>
    </citation>
    <scope>NUCLEOTIDE SEQUENCE [LARGE SCALE GENOMIC DNA]</scope>
    <source>
        <strain evidence="2 3">DSM 102126</strain>
    </source>
</reference>
<evidence type="ECO:0000259" key="1">
    <source>
        <dbReference type="Pfam" id="PF06259"/>
    </source>
</evidence>
<dbReference type="OrthoDB" id="5969911at2"/>
<comment type="caution">
    <text evidence="2">The sequence shown here is derived from an EMBL/GenBank/DDBJ whole genome shotgun (WGS) entry which is preliminary data.</text>
</comment>
<dbReference type="EMBL" id="WUTW01000002">
    <property type="protein sequence ID" value="MXQ64824.1"/>
    <property type="molecule type" value="Genomic_DNA"/>
</dbReference>
<evidence type="ECO:0000313" key="2">
    <source>
        <dbReference type="EMBL" id="MXQ64824.1"/>
    </source>
</evidence>
<accession>A0A6I4WCP1</accession>
<gene>
    <name evidence="2" type="ORF">GQ466_12320</name>
</gene>
<dbReference type="Gene3D" id="3.40.50.1820">
    <property type="entry name" value="alpha/beta hydrolase"/>
    <property type="match status" value="1"/>
</dbReference>
<keyword evidence="3" id="KW-1185">Reference proteome</keyword>
<feature type="domain" description="DUF1023" evidence="1">
    <location>
        <begin position="313"/>
        <end position="483"/>
    </location>
</feature>
<dbReference type="AlphaFoldDB" id="A0A6I4WCP1"/>
<protein>
    <recommendedName>
        <fullName evidence="1">DUF1023 domain-containing protein</fullName>
    </recommendedName>
</protein>
<organism evidence="2 3">
    <name type="scientific">Actinomadura rayongensis</name>
    <dbReference type="NCBI Taxonomy" id="1429076"/>
    <lineage>
        <taxon>Bacteria</taxon>
        <taxon>Bacillati</taxon>
        <taxon>Actinomycetota</taxon>
        <taxon>Actinomycetes</taxon>
        <taxon>Streptosporangiales</taxon>
        <taxon>Thermomonosporaceae</taxon>
        <taxon>Actinomadura</taxon>
    </lineage>
</organism>
<name>A0A6I4WCP1_9ACTN</name>
<evidence type="ECO:0000313" key="3">
    <source>
        <dbReference type="Proteomes" id="UP000431901"/>
    </source>
</evidence>
<proteinExistence type="predicted"/>
<dbReference type="SUPFAM" id="SSF53474">
    <property type="entry name" value="alpha/beta-Hydrolases"/>
    <property type="match status" value="1"/>
</dbReference>
<sequence length="571" mass="61956">MVDFAQLRDAKPDELDGAWRSWRKLVEQLEQAEDVYRDKFLQGVRKARWNGQDAEAALRTLVPEQERIRVASGDASSVASVLNSAQAKFKAAQTKLLNYIGEAQMRYLKVGHDGSIDFPDALPSAYSDWDQLKKIAAGIQQQFVQALKEANAADQQIAAALRGLGPSILGAKNPLAELRNDAKTATQLAGFDPNNLPPKGTKTPQQVAAWWKSLPEEQRHLLMNAYPEKIGWLDGIPSEDRNEANRTRLAARINQLEEKGNNLTRYQHRDLERLLKLRDAISTYESKGQDVYLLGLDSTITTQSEYDKGDGSDGRAIVAFGNPDTAKHTGVYVPGTTENLDKFTGSMNRAFNLNQATSQLTGGPVSTIAWLGYDAPNNVFDHLLPGDAAVPGYAIRGGAQLNSFVDGLRVAQNDAGDAGSHLTLVGHSYGSTVIGEAAKQHDGRLPVDDIVVAGSPGMHVAHAGDLGIGAGHVWAEKAPGDPVPLAGKVFHGGWTLHGPQVPSDEGFGANRLDTDGHGHGEYWRDNDITGREDRDPYTFRDPGLSLRQQAKVIAGTYGDQDPINNPTLVNN</sequence>